<evidence type="ECO:0000313" key="2">
    <source>
        <dbReference type="Proteomes" id="UP000198836"/>
    </source>
</evidence>
<reference evidence="2" key="1">
    <citation type="submission" date="2016-10" db="EMBL/GenBank/DDBJ databases">
        <authorList>
            <person name="Varghese N."/>
            <person name="Submissions S."/>
        </authorList>
    </citation>
    <scope>NUCLEOTIDE SEQUENCE [LARGE SCALE GENOMIC DNA]</scope>
    <source>
        <strain evidence="2">DSM 18130</strain>
    </source>
</reference>
<dbReference type="STRING" id="332999.SAMN04488511_11486"/>
<accession>A0A1I0TTE9</accession>
<sequence>MSILTEKTERRVLAEIAQTLKHFENLTLMGISAGDAVRIRHAENIIRDVIAQNGYHTISRSRGIALRKDKGGRS</sequence>
<name>A0A1I0TTE9_9SPHI</name>
<dbReference type="Proteomes" id="UP000198836">
    <property type="component" value="Unassembled WGS sequence"/>
</dbReference>
<dbReference type="RefSeq" id="WP_090985833.1">
    <property type="nucleotide sequence ID" value="NZ_FOJM01000014.1"/>
</dbReference>
<proteinExistence type="predicted"/>
<dbReference type="OrthoDB" id="770429at2"/>
<gene>
    <name evidence="1" type="ORF">SAMN04488511_11486</name>
</gene>
<keyword evidence="2" id="KW-1185">Reference proteome</keyword>
<dbReference type="AlphaFoldDB" id="A0A1I0TTE9"/>
<organism evidence="1 2">
    <name type="scientific">Pedobacter suwonensis</name>
    <dbReference type="NCBI Taxonomy" id="332999"/>
    <lineage>
        <taxon>Bacteria</taxon>
        <taxon>Pseudomonadati</taxon>
        <taxon>Bacteroidota</taxon>
        <taxon>Sphingobacteriia</taxon>
        <taxon>Sphingobacteriales</taxon>
        <taxon>Sphingobacteriaceae</taxon>
        <taxon>Pedobacter</taxon>
    </lineage>
</organism>
<protein>
    <submittedName>
        <fullName evidence="1">Uncharacterized protein</fullName>
    </submittedName>
</protein>
<evidence type="ECO:0000313" key="1">
    <source>
        <dbReference type="EMBL" id="SFA55101.1"/>
    </source>
</evidence>
<dbReference type="EMBL" id="FOJM01000014">
    <property type="protein sequence ID" value="SFA55101.1"/>
    <property type="molecule type" value="Genomic_DNA"/>
</dbReference>